<evidence type="ECO:0000256" key="3">
    <source>
        <dbReference type="ARBA" id="ARBA00006484"/>
    </source>
</evidence>
<evidence type="ECO:0000256" key="4">
    <source>
        <dbReference type="ARBA" id="ARBA00022723"/>
    </source>
</evidence>
<keyword evidence="9" id="KW-0843">Virulence</keyword>
<dbReference type="GeneID" id="59261105"/>
<dbReference type="Gene3D" id="3.40.50.720">
    <property type="entry name" value="NAD(P)-binding Rossmann-like Domain"/>
    <property type="match status" value="1"/>
</dbReference>
<evidence type="ECO:0000256" key="9">
    <source>
        <dbReference type="ARBA" id="ARBA00023026"/>
    </source>
</evidence>
<accession>A0A8H6AIA5</accession>
<evidence type="ECO:0000256" key="5">
    <source>
        <dbReference type="ARBA" id="ARBA00022857"/>
    </source>
</evidence>
<dbReference type="InterPro" id="IPR044862">
    <property type="entry name" value="Pro_4_hyd_alph_FE2OG_OXY"/>
</dbReference>
<dbReference type="PROSITE" id="PS00061">
    <property type="entry name" value="ADH_SHORT"/>
    <property type="match status" value="1"/>
</dbReference>
<feature type="compositionally biased region" description="Polar residues" evidence="13">
    <location>
        <begin position="8"/>
        <end position="18"/>
    </location>
</feature>
<dbReference type="SUPFAM" id="SSF51735">
    <property type="entry name" value="NAD(P)-binding Rossmann-fold domains"/>
    <property type="match status" value="1"/>
</dbReference>
<feature type="region of interest" description="Disordered" evidence="13">
    <location>
        <begin position="1"/>
        <end position="24"/>
    </location>
</feature>
<gene>
    <name evidence="15" type="ORF">Bfra_007039</name>
</gene>
<dbReference type="EMBL" id="JABFCT010000026">
    <property type="protein sequence ID" value="KAF5867844.1"/>
    <property type="molecule type" value="Genomic_DNA"/>
</dbReference>
<feature type="domain" description="Fe2OG dioxygenase" evidence="14">
    <location>
        <begin position="136"/>
        <end position="253"/>
    </location>
</feature>
<dbReference type="Pfam" id="PF13561">
    <property type="entry name" value="adh_short_C2"/>
    <property type="match status" value="1"/>
</dbReference>
<dbReference type="GO" id="GO:0016616">
    <property type="term" value="F:oxidoreductase activity, acting on the CH-OH group of donors, NAD or NADP as acceptor"/>
    <property type="evidence" value="ECO:0007669"/>
    <property type="project" value="UniProtKB-ARBA"/>
</dbReference>
<evidence type="ECO:0000256" key="1">
    <source>
        <dbReference type="ARBA" id="ARBA00001961"/>
    </source>
</evidence>
<dbReference type="PRINTS" id="PR00080">
    <property type="entry name" value="SDRFAMILY"/>
</dbReference>
<evidence type="ECO:0000313" key="16">
    <source>
        <dbReference type="Proteomes" id="UP000531561"/>
    </source>
</evidence>
<reference evidence="15 16" key="1">
    <citation type="journal article" date="2020" name="Phytopathology">
        <title>A high-quality genome resource of Botrytis fragariae, a new and rapidly spreading fungal pathogen causing strawberry gray mold in the U.S.A.</title>
        <authorList>
            <person name="Wu Y."/>
            <person name="Saski C.A."/>
            <person name="Schnabel G."/>
            <person name="Xiao S."/>
            <person name="Hu M."/>
        </authorList>
    </citation>
    <scope>NUCLEOTIDE SEQUENCE [LARGE SCALE GENOMIC DNA]</scope>
    <source>
        <strain evidence="15 16">BVB16</strain>
    </source>
</reference>
<evidence type="ECO:0000256" key="6">
    <source>
        <dbReference type="ARBA" id="ARBA00022964"/>
    </source>
</evidence>
<proteinExistence type="inferred from homology"/>
<dbReference type="GO" id="GO:0051213">
    <property type="term" value="F:dioxygenase activity"/>
    <property type="evidence" value="ECO:0007669"/>
    <property type="project" value="UniProtKB-KW"/>
</dbReference>
<dbReference type="Gene3D" id="2.60.120.620">
    <property type="entry name" value="q2cbj1_9rhob like domain"/>
    <property type="match status" value="1"/>
</dbReference>
<organism evidence="15 16">
    <name type="scientific">Botrytis fragariae</name>
    <dbReference type="NCBI Taxonomy" id="1964551"/>
    <lineage>
        <taxon>Eukaryota</taxon>
        <taxon>Fungi</taxon>
        <taxon>Dikarya</taxon>
        <taxon>Ascomycota</taxon>
        <taxon>Pezizomycotina</taxon>
        <taxon>Leotiomycetes</taxon>
        <taxon>Helotiales</taxon>
        <taxon>Sclerotiniaceae</taxon>
        <taxon>Botrytis</taxon>
    </lineage>
</organism>
<dbReference type="GO" id="GO:0031418">
    <property type="term" value="F:L-ascorbic acid binding"/>
    <property type="evidence" value="ECO:0007669"/>
    <property type="project" value="InterPro"/>
</dbReference>
<evidence type="ECO:0000256" key="2">
    <source>
        <dbReference type="ARBA" id="ARBA00004972"/>
    </source>
</evidence>
<evidence type="ECO:0000256" key="11">
    <source>
        <dbReference type="ARBA" id="ARBA00069153"/>
    </source>
</evidence>
<dbReference type="GO" id="GO:0050664">
    <property type="term" value="F:oxidoreductase activity, acting on NAD(P)H, oxygen as acceptor"/>
    <property type="evidence" value="ECO:0007669"/>
    <property type="project" value="TreeGrafter"/>
</dbReference>
<dbReference type="FunFam" id="3.40.50.720:FF:000084">
    <property type="entry name" value="Short-chain dehydrogenase reductase"/>
    <property type="match status" value="1"/>
</dbReference>
<dbReference type="GO" id="GO:0016705">
    <property type="term" value="F:oxidoreductase activity, acting on paired donors, with incorporation or reduction of molecular oxygen"/>
    <property type="evidence" value="ECO:0007669"/>
    <property type="project" value="InterPro"/>
</dbReference>
<dbReference type="InterPro" id="IPR020904">
    <property type="entry name" value="Sc_DH/Rdtase_CS"/>
</dbReference>
<dbReference type="FunFam" id="2.60.120.620:FF:000021">
    <property type="entry name" value="WGS project CABT00000000 data, contig 2.8"/>
    <property type="match status" value="1"/>
</dbReference>
<evidence type="ECO:0000256" key="10">
    <source>
        <dbReference type="ARBA" id="ARBA00068707"/>
    </source>
</evidence>
<keyword evidence="5" id="KW-0521">NADP</keyword>
<dbReference type="InterPro" id="IPR006620">
    <property type="entry name" value="Pro_4_hyd_alph"/>
</dbReference>
<dbReference type="OrthoDB" id="1888931at2759"/>
<dbReference type="Proteomes" id="UP000531561">
    <property type="component" value="Unassembled WGS sequence"/>
</dbReference>
<comment type="cofactor">
    <cofactor evidence="1">
        <name>L-ascorbate</name>
        <dbReference type="ChEBI" id="CHEBI:38290"/>
    </cofactor>
</comment>
<dbReference type="AlphaFoldDB" id="A0A8H6AIA5"/>
<keyword evidence="6" id="KW-0223">Dioxygenase</keyword>
<evidence type="ECO:0000256" key="13">
    <source>
        <dbReference type="SAM" id="MobiDB-lite"/>
    </source>
</evidence>
<dbReference type="PANTHER" id="PTHR43008">
    <property type="entry name" value="BENZIL REDUCTASE"/>
    <property type="match status" value="1"/>
</dbReference>
<keyword evidence="16" id="KW-1185">Reference proteome</keyword>
<name>A0A8H6AIA5_9HELO</name>
<dbReference type="PROSITE" id="PS51471">
    <property type="entry name" value="FE2OG_OXY"/>
    <property type="match status" value="1"/>
</dbReference>
<keyword evidence="8" id="KW-0408">Iron</keyword>
<sequence length="550" mass="61354">MPPKKLKQSTATPESLSPNWPPFKPLMPPSNLSLETIVPGQIITIQNFWTSALCKNYVSFLKGLPLTTTPGKPKKGDALRVNDRFRVDDWNFAERLWRETGLKELLCGEIEREYEEEGDEMSEEERRELWGGDVVGLNPAIRIYRYSKGQFFDCHYDESNLITLPTKPASTQAKTTWTLLLYLTSPATGCLGGETVFYPEELPNKKSPIDKPVVISLETGMVLLHKHGNDCMLHEGREVTDGEKWIIRTDHNKPSSSIMFFKGFLTRNFLRAAKPATVPRRALMTLPSFSLEGKTCVVTGAGRGIGKECLTAFALSGARGACVDLTRSIGEESIDRIKSSIETTNPFYKPDLRAYGCDVASEEAVQKTWTEIIEDFGHVDVVVTAAGIVENYEGEKYPFDKWKRMVDINLNGSFLFAREAGKYWIEKKSKGSLILISSMSSMVCVRPQKQAAYNASKGAVSMLGKSLATEWGPYGIRVNNLCPGYVKTDLIIDLLEKEGKHIEENWVKDIPMGRLSHPSELQGTLVYMASDASSYLNGCDLVVDGGYTCY</sequence>
<evidence type="ECO:0000259" key="14">
    <source>
        <dbReference type="PROSITE" id="PS51471"/>
    </source>
</evidence>
<dbReference type="InterPro" id="IPR005123">
    <property type="entry name" value="Oxoglu/Fe-dep_dioxygenase_dom"/>
</dbReference>
<evidence type="ECO:0000313" key="15">
    <source>
        <dbReference type="EMBL" id="KAF5867844.1"/>
    </source>
</evidence>
<keyword evidence="7" id="KW-0560">Oxidoreductase</keyword>
<comment type="pathway">
    <text evidence="2">Hormone biosynthesis.</text>
</comment>
<dbReference type="GO" id="GO:0005506">
    <property type="term" value="F:iron ion binding"/>
    <property type="evidence" value="ECO:0007669"/>
    <property type="project" value="InterPro"/>
</dbReference>
<protein>
    <recommendedName>
        <fullName evidence="10">Short-chain dehydrogenase/reductase ABA4</fullName>
    </recommendedName>
    <alternativeName>
        <fullName evidence="12">Abscisic acid biosynthesis cluster protein 4</fullName>
    </alternativeName>
    <alternativeName>
        <fullName evidence="11">Short-chain dehydrogenase/reductase aba4</fullName>
    </alternativeName>
</protein>
<dbReference type="InterPro" id="IPR036291">
    <property type="entry name" value="NAD(P)-bd_dom_sf"/>
</dbReference>
<dbReference type="InterPro" id="IPR002347">
    <property type="entry name" value="SDR_fam"/>
</dbReference>
<dbReference type="PRINTS" id="PR00081">
    <property type="entry name" value="GDHRDH"/>
</dbReference>
<evidence type="ECO:0000256" key="7">
    <source>
        <dbReference type="ARBA" id="ARBA00023002"/>
    </source>
</evidence>
<comment type="caution">
    <text evidence="15">The sequence shown here is derived from an EMBL/GenBank/DDBJ whole genome shotgun (WGS) entry which is preliminary data.</text>
</comment>
<dbReference type="SMART" id="SM00702">
    <property type="entry name" value="P4Hc"/>
    <property type="match status" value="1"/>
</dbReference>
<dbReference type="RefSeq" id="XP_037186793.1">
    <property type="nucleotide sequence ID" value="XM_037337413.1"/>
</dbReference>
<evidence type="ECO:0000256" key="12">
    <source>
        <dbReference type="ARBA" id="ARBA00074993"/>
    </source>
</evidence>
<evidence type="ECO:0000256" key="8">
    <source>
        <dbReference type="ARBA" id="ARBA00023004"/>
    </source>
</evidence>
<dbReference type="Pfam" id="PF13640">
    <property type="entry name" value="2OG-FeII_Oxy_3"/>
    <property type="match status" value="1"/>
</dbReference>
<dbReference type="PANTHER" id="PTHR43008:SF14">
    <property type="entry name" value="DEHYDROGENASE ARBD, PUTATIVE-RELATED"/>
    <property type="match status" value="1"/>
</dbReference>
<comment type="similarity">
    <text evidence="3">Belongs to the short-chain dehydrogenases/reductases (SDR) family.</text>
</comment>
<dbReference type="GO" id="GO:0009688">
    <property type="term" value="P:abscisic acid biosynthetic process"/>
    <property type="evidence" value="ECO:0007669"/>
    <property type="project" value="UniProtKB-ARBA"/>
</dbReference>
<keyword evidence="4" id="KW-0479">Metal-binding</keyword>